<proteinExistence type="predicted"/>
<name>A0A0C3JTI7_PISTI</name>
<evidence type="ECO:0000313" key="2">
    <source>
        <dbReference type="EMBL" id="KIO00802.1"/>
    </source>
</evidence>
<dbReference type="AlphaFoldDB" id="A0A0C3JTI7"/>
<dbReference type="InParanoid" id="A0A0C3JTI7"/>
<accession>A0A0C3JTI7</accession>
<reference evidence="3" key="2">
    <citation type="submission" date="2015-01" db="EMBL/GenBank/DDBJ databases">
        <title>Evolutionary Origins and Diversification of the Mycorrhizal Mutualists.</title>
        <authorList>
            <consortium name="DOE Joint Genome Institute"/>
            <consortium name="Mycorrhizal Genomics Consortium"/>
            <person name="Kohler A."/>
            <person name="Kuo A."/>
            <person name="Nagy L.G."/>
            <person name="Floudas D."/>
            <person name="Copeland A."/>
            <person name="Barry K.W."/>
            <person name="Cichocki N."/>
            <person name="Veneault-Fourrey C."/>
            <person name="LaButti K."/>
            <person name="Lindquist E.A."/>
            <person name="Lipzen A."/>
            <person name="Lundell T."/>
            <person name="Morin E."/>
            <person name="Murat C."/>
            <person name="Riley R."/>
            <person name="Ohm R."/>
            <person name="Sun H."/>
            <person name="Tunlid A."/>
            <person name="Henrissat B."/>
            <person name="Grigoriev I.V."/>
            <person name="Hibbett D.S."/>
            <person name="Martin F."/>
        </authorList>
    </citation>
    <scope>NUCLEOTIDE SEQUENCE [LARGE SCALE GENOMIC DNA]</scope>
    <source>
        <strain evidence="3">Marx 270</strain>
    </source>
</reference>
<feature type="region of interest" description="Disordered" evidence="1">
    <location>
        <begin position="162"/>
        <end position="192"/>
    </location>
</feature>
<dbReference type="OrthoDB" id="435402at2759"/>
<sequence length="588" mass="65232">MSALRCQFPPFPFPPPNASILPFSQFAPQGYAHVSAPNGDTIEVDAFAQLPTLKIDTEEEAIKKKKEKKKRRCAGRCADENGRVVPWWEEWEMGEEQRGLNFDPVGGMSYRDRIHLAAEDFRLGRTWPAQGVRPVWDRFRLYIGLLSSMPVYCRAKAQKGNPTIPYDRDDAEEDEGEIPKAHQTHTPSQVSMSDATNALTSTVQDTLEQGFQPGKSTLLNFDDPTSTERVRLDAFITSISKGTKIFLSSYLRETGLIWTESNLFVAPMLLRFFFKFLKRTGVFWDSEERVGQEVKNAITIAEKAVVELPITARLGRAVPGKVESGFVGLWGRKCTGVSMTVTSEAGDSPLPETDETIRVDSVDTTTKDDDSWMDPPSPTLFQILGPTALPLAYITTIIETGTRRIREVVMPGENAARYGLEEALETGFAMIILEPWVSSEDEVEDTSEIGRPTVGCTVCDVHSSIGMESGDGARVTSKGTKLPLAQCHHIHAHDPYTDMINVLVDLENVGLFKEGMGIYGTWVQLRRIEKMNSDGIVMGEGGNRRDLGYWYIEDLTAVFPSFHTEGDGVLGGYQEGEFGGEDGGDDLY</sequence>
<dbReference type="Proteomes" id="UP000054217">
    <property type="component" value="Unassembled WGS sequence"/>
</dbReference>
<protein>
    <submittedName>
        <fullName evidence="2">Uncharacterized protein</fullName>
    </submittedName>
</protein>
<dbReference type="EMBL" id="KN831993">
    <property type="protein sequence ID" value="KIO00802.1"/>
    <property type="molecule type" value="Genomic_DNA"/>
</dbReference>
<keyword evidence="3" id="KW-1185">Reference proteome</keyword>
<gene>
    <name evidence="2" type="ORF">M404DRAFT_152034</name>
</gene>
<organism evidence="2 3">
    <name type="scientific">Pisolithus tinctorius Marx 270</name>
    <dbReference type="NCBI Taxonomy" id="870435"/>
    <lineage>
        <taxon>Eukaryota</taxon>
        <taxon>Fungi</taxon>
        <taxon>Dikarya</taxon>
        <taxon>Basidiomycota</taxon>
        <taxon>Agaricomycotina</taxon>
        <taxon>Agaricomycetes</taxon>
        <taxon>Agaricomycetidae</taxon>
        <taxon>Boletales</taxon>
        <taxon>Sclerodermatineae</taxon>
        <taxon>Pisolithaceae</taxon>
        <taxon>Pisolithus</taxon>
    </lineage>
</organism>
<dbReference type="HOGENOM" id="CLU_015635_0_0_1"/>
<evidence type="ECO:0000313" key="3">
    <source>
        <dbReference type="Proteomes" id="UP000054217"/>
    </source>
</evidence>
<reference evidence="2 3" key="1">
    <citation type="submission" date="2014-04" db="EMBL/GenBank/DDBJ databases">
        <authorList>
            <consortium name="DOE Joint Genome Institute"/>
            <person name="Kuo A."/>
            <person name="Kohler A."/>
            <person name="Costa M.D."/>
            <person name="Nagy L.G."/>
            <person name="Floudas D."/>
            <person name="Copeland A."/>
            <person name="Barry K.W."/>
            <person name="Cichocki N."/>
            <person name="Veneault-Fourrey C."/>
            <person name="LaButti K."/>
            <person name="Lindquist E.A."/>
            <person name="Lipzen A."/>
            <person name="Lundell T."/>
            <person name="Morin E."/>
            <person name="Murat C."/>
            <person name="Sun H."/>
            <person name="Tunlid A."/>
            <person name="Henrissat B."/>
            <person name="Grigoriev I.V."/>
            <person name="Hibbett D.S."/>
            <person name="Martin F."/>
            <person name="Nordberg H.P."/>
            <person name="Cantor M.N."/>
            <person name="Hua S.X."/>
        </authorList>
    </citation>
    <scope>NUCLEOTIDE SEQUENCE [LARGE SCALE GENOMIC DNA]</scope>
    <source>
        <strain evidence="2 3">Marx 270</strain>
    </source>
</reference>
<evidence type="ECO:0000256" key="1">
    <source>
        <dbReference type="SAM" id="MobiDB-lite"/>
    </source>
</evidence>
<dbReference type="STRING" id="870435.A0A0C3JTI7"/>